<accession>A0ABR4GE00</accession>
<dbReference type="EMBL" id="JBFTWV010000020">
    <property type="protein sequence ID" value="KAL2797270.1"/>
    <property type="molecule type" value="Genomic_DNA"/>
</dbReference>
<keyword evidence="2" id="KW-0342">GTP-binding</keyword>
<evidence type="ECO:0000313" key="5">
    <source>
        <dbReference type="Proteomes" id="UP001610563"/>
    </source>
</evidence>
<proteinExistence type="predicted"/>
<gene>
    <name evidence="4" type="ORF">BJX66DRAFT_108144</name>
</gene>
<dbReference type="Pfam" id="PF00025">
    <property type="entry name" value="Arf"/>
    <property type="match status" value="1"/>
</dbReference>
<sequence length="744" mass="85746">MDTLTKWLFGAKYYRVLLLGDDSSGKTTLVHRLAFDSVPEDPIPTRHFEVETVTYPATYEWHIWEMRTFRDMRPLIYRELNPSLLVLWLHDCTMKEDGLGLPYMFEGLLHEMVRSGCRYIWVGLNKQDDPRVDSKIIQNARMMYEEALGKYNGKITWKVLTHKLSGKTGEGTIEVLEEFYEIARKVALVHPSEVVHEVDKEKESREKQEPRPDADLSSEQLHTRLEEHIQRDTLSADTFWTAFVAGGLTEWNHYSYLRAIYFLILDSKNKGGVYAIGKEVSEALTRFKELSPQLSFDMPPRFSITISTFWTLQLQRTIQLYRKYTMAEFLPSRDDFPHVLRHTPHLMNRHLWVAHYRNDPDKRTPSRPDYFHEPDLRRLHMETEYLADPATLPVPSTGPDRLLRYAFGVMRFLRKMGTGSGTGTHRGQGIEDALVALQQAVMRSRTFDESLPAYSETQAYFWILVVDAALRAIDGLEETEKEKLAGGDAMSFSTFQVLFQITPALWKEYYSKKVWEGITARARFVMPDRKPLPDVFPCDAKRARELLSIDSSTDQELPLPSSIEERLFRFRVLKREIADLDSALISNPAITTHGHLLMYLYTAFTQEPSPEEEGAKNKKKNTLAERAKMLFSSITGPMITGATARNFWIQQVGVAMSHSVRSRDQGQGHSTFAEFITRNAHLVLDDGLPAVYYGPGTWGSAEARRRIVAPERRRMEMIVDLEVELEDEQEDGEESEEWVHVNTG</sequence>
<evidence type="ECO:0000256" key="2">
    <source>
        <dbReference type="ARBA" id="ARBA00023134"/>
    </source>
</evidence>
<evidence type="ECO:0000256" key="1">
    <source>
        <dbReference type="ARBA" id="ARBA00022741"/>
    </source>
</evidence>
<feature type="region of interest" description="Disordered" evidence="3">
    <location>
        <begin position="197"/>
        <end position="219"/>
    </location>
</feature>
<feature type="compositionally biased region" description="Basic and acidic residues" evidence="3">
    <location>
        <begin position="197"/>
        <end position="214"/>
    </location>
</feature>
<comment type="caution">
    <text evidence="4">The sequence shown here is derived from an EMBL/GenBank/DDBJ whole genome shotgun (WGS) entry which is preliminary data.</text>
</comment>
<dbReference type="Proteomes" id="UP001610563">
    <property type="component" value="Unassembled WGS sequence"/>
</dbReference>
<evidence type="ECO:0000256" key="3">
    <source>
        <dbReference type="SAM" id="MobiDB-lite"/>
    </source>
</evidence>
<keyword evidence="5" id="KW-1185">Reference proteome</keyword>
<name>A0ABR4GE00_9EURO</name>
<evidence type="ECO:0000313" key="4">
    <source>
        <dbReference type="EMBL" id="KAL2797270.1"/>
    </source>
</evidence>
<organism evidence="4 5">
    <name type="scientific">Aspergillus keveii</name>
    <dbReference type="NCBI Taxonomy" id="714993"/>
    <lineage>
        <taxon>Eukaryota</taxon>
        <taxon>Fungi</taxon>
        <taxon>Dikarya</taxon>
        <taxon>Ascomycota</taxon>
        <taxon>Pezizomycotina</taxon>
        <taxon>Eurotiomycetes</taxon>
        <taxon>Eurotiomycetidae</taxon>
        <taxon>Eurotiales</taxon>
        <taxon>Aspergillaceae</taxon>
        <taxon>Aspergillus</taxon>
        <taxon>Aspergillus subgen. Nidulantes</taxon>
    </lineage>
</organism>
<protein>
    <submittedName>
        <fullName evidence="4">Uncharacterized protein</fullName>
    </submittedName>
</protein>
<dbReference type="InterPro" id="IPR006689">
    <property type="entry name" value="Small_GTPase_ARF/SAR"/>
</dbReference>
<dbReference type="SUPFAM" id="SSF52540">
    <property type="entry name" value="P-loop containing nucleoside triphosphate hydrolases"/>
    <property type="match status" value="1"/>
</dbReference>
<dbReference type="Gene3D" id="3.40.50.300">
    <property type="entry name" value="P-loop containing nucleotide triphosphate hydrolases"/>
    <property type="match status" value="1"/>
</dbReference>
<reference evidence="4 5" key="1">
    <citation type="submission" date="2024-07" db="EMBL/GenBank/DDBJ databases">
        <title>Section-level genome sequencing and comparative genomics of Aspergillus sections Usti and Cavernicolus.</title>
        <authorList>
            <consortium name="Lawrence Berkeley National Laboratory"/>
            <person name="Nybo J.L."/>
            <person name="Vesth T.C."/>
            <person name="Theobald S."/>
            <person name="Frisvad J.C."/>
            <person name="Larsen T.O."/>
            <person name="Kjaerboelling I."/>
            <person name="Rothschild-Mancinelli K."/>
            <person name="Lyhne E.K."/>
            <person name="Kogle M.E."/>
            <person name="Barry K."/>
            <person name="Clum A."/>
            <person name="Na H."/>
            <person name="Ledsgaard L."/>
            <person name="Lin J."/>
            <person name="Lipzen A."/>
            <person name="Kuo A."/>
            <person name="Riley R."/>
            <person name="Mondo S."/>
            <person name="Labutti K."/>
            <person name="Haridas S."/>
            <person name="Pangalinan J."/>
            <person name="Salamov A.A."/>
            <person name="Simmons B.A."/>
            <person name="Magnuson J.K."/>
            <person name="Chen J."/>
            <person name="Drula E."/>
            <person name="Henrissat B."/>
            <person name="Wiebenga A."/>
            <person name="Lubbers R.J."/>
            <person name="Gomes A.C."/>
            <person name="Makela M.R."/>
            <person name="Stajich J."/>
            <person name="Grigoriev I.V."/>
            <person name="Mortensen U.H."/>
            <person name="De Vries R.P."/>
            <person name="Baker S.E."/>
            <person name="Andersen M.R."/>
        </authorList>
    </citation>
    <scope>NUCLEOTIDE SEQUENCE [LARGE SCALE GENOMIC DNA]</scope>
    <source>
        <strain evidence="4 5">CBS 209.92</strain>
    </source>
</reference>
<dbReference type="InterPro" id="IPR027417">
    <property type="entry name" value="P-loop_NTPase"/>
</dbReference>
<keyword evidence="1" id="KW-0547">Nucleotide-binding</keyword>